<feature type="region of interest" description="Disordered" evidence="1">
    <location>
        <begin position="190"/>
        <end position="213"/>
    </location>
</feature>
<reference evidence="3" key="1">
    <citation type="submission" date="2020-12" db="EMBL/GenBank/DDBJ databases">
        <title>Draft genome sequence of Enterobacter spp., Lelliottia spp. and Serratia spp. isolated from drinking water reservoirs and lakes.</title>
        <authorList>
            <person name="Reitter C."/>
            <person name="Neuhaus K."/>
            <person name="Huegler M."/>
        </authorList>
    </citation>
    <scope>NUCLEOTIDE SEQUENCE</scope>
    <source>
        <strain evidence="3">TZW15</strain>
    </source>
</reference>
<evidence type="ECO:0000313" key="3">
    <source>
        <dbReference type="EMBL" id="MBL5933632.1"/>
    </source>
</evidence>
<dbReference type="Proteomes" id="UP000653275">
    <property type="component" value="Unassembled WGS sequence"/>
</dbReference>
<dbReference type="EMBL" id="JAENMS010000002">
    <property type="protein sequence ID" value="MBL5933632.1"/>
    <property type="molecule type" value="Genomic_DNA"/>
</dbReference>
<evidence type="ECO:0000256" key="2">
    <source>
        <dbReference type="SAM" id="Phobius"/>
    </source>
</evidence>
<feature type="compositionally biased region" description="Polar residues" evidence="1">
    <location>
        <begin position="199"/>
        <end position="213"/>
    </location>
</feature>
<keyword evidence="2" id="KW-1133">Transmembrane helix</keyword>
<dbReference type="RefSeq" id="WP_131488058.1">
    <property type="nucleotide sequence ID" value="NZ_JAENMR010000002.1"/>
</dbReference>
<keyword evidence="2" id="KW-0472">Membrane</keyword>
<name>A0AAP2F0P6_LELAM</name>
<accession>A0AAP2F0P6</accession>
<dbReference type="AlphaFoldDB" id="A0AAP2F0P6"/>
<keyword evidence="2" id="KW-0812">Transmembrane</keyword>
<gene>
    <name evidence="3" type="ORF">I7V27_04025</name>
</gene>
<proteinExistence type="predicted"/>
<evidence type="ECO:0000313" key="4">
    <source>
        <dbReference type="Proteomes" id="UP000653275"/>
    </source>
</evidence>
<evidence type="ECO:0000256" key="1">
    <source>
        <dbReference type="SAM" id="MobiDB-lite"/>
    </source>
</evidence>
<feature type="transmembrane region" description="Helical" evidence="2">
    <location>
        <begin position="140"/>
        <end position="161"/>
    </location>
</feature>
<protein>
    <submittedName>
        <fullName evidence="3">Uncharacterized protein</fullName>
    </submittedName>
</protein>
<sequence length="213" mass="23631">MTHNKKWVFSQLVKDSNDLSQLIAYAIYKADKDGVAIGYRAQGKSQAEIQAKLDDYHDSVATTPRLQQSCHERASALIFTLVNDIAAETQQKAAQQINAINTEHKKALAKEGKKALEEYHKKIKQSVAEKQTKWEWLKEFTVSGFSGVWATIVLIVAVWIISMAAAPKSERDHLTGNLFQRMWNYANSSPLPEAEAANGTDSTKATSGQPAKP</sequence>
<comment type="caution">
    <text evidence="3">The sequence shown here is derived from an EMBL/GenBank/DDBJ whole genome shotgun (WGS) entry which is preliminary data.</text>
</comment>
<organism evidence="3 4">
    <name type="scientific">Lelliottia amnigena</name>
    <name type="common">Enterobacter amnigenus</name>
    <dbReference type="NCBI Taxonomy" id="61646"/>
    <lineage>
        <taxon>Bacteria</taxon>
        <taxon>Pseudomonadati</taxon>
        <taxon>Pseudomonadota</taxon>
        <taxon>Gammaproteobacteria</taxon>
        <taxon>Enterobacterales</taxon>
        <taxon>Enterobacteriaceae</taxon>
        <taxon>Lelliottia</taxon>
    </lineage>
</organism>